<accession>A0A813GC40</accession>
<organism evidence="2 3">
    <name type="scientific">Polarella glacialis</name>
    <name type="common">Dinoflagellate</name>
    <dbReference type="NCBI Taxonomy" id="89957"/>
    <lineage>
        <taxon>Eukaryota</taxon>
        <taxon>Sar</taxon>
        <taxon>Alveolata</taxon>
        <taxon>Dinophyceae</taxon>
        <taxon>Suessiales</taxon>
        <taxon>Suessiaceae</taxon>
        <taxon>Polarella</taxon>
    </lineage>
</organism>
<dbReference type="CDD" id="cd02440">
    <property type="entry name" value="AdoMet_MTases"/>
    <property type="match status" value="1"/>
</dbReference>
<dbReference type="PANTHER" id="PTHR14614">
    <property type="entry name" value="HEPATOCELLULAR CARCINOMA-ASSOCIATED ANTIGEN"/>
    <property type="match status" value="1"/>
</dbReference>
<dbReference type="EMBL" id="CAJNNV010028241">
    <property type="protein sequence ID" value="CAE8623789.1"/>
    <property type="molecule type" value="Genomic_DNA"/>
</dbReference>
<proteinExistence type="predicted"/>
<keyword evidence="3" id="KW-1185">Reference proteome</keyword>
<dbReference type="SUPFAM" id="SSF53335">
    <property type="entry name" value="S-adenosyl-L-methionine-dependent methyltransferases"/>
    <property type="match status" value="1"/>
</dbReference>
<dbReference type="Proteomes" id="UP000654075">
    <property type="component" value="Unassembled WGS sequence"/>
</dbReference>
<evidence type="ECO:0000256" key="1">
    <source>
        <dbReference type="SAM" id="MobiDB-lite"/>
    </source>
</evidence>
<dbReference type="AlphaFoldDB" id="A0A813GC40"/>
<dbReference type="Gene3D" id="3.40.50.150">
    <property type="entry name" value="Vaccinia Virus protein VP39"/>
    <property type="match status" value="1"/>
</dbReference>
<protein>
    <recommendedName>
        <fullName evidence="4">Calmodulin-lysine N-methyltransferase</fullName>
    </recommendedName>
</protein>
<dbReference type="Pfam" id="PF10294">
    <property type="entry name" value="Methyltransf_16"/>
    <property type="match status" value="1"/>
</dbReference>
<evidence type="ECO:0008006" key="4">
    <source>
        <dbReference type="Google" id="ProtNLM"/>
    </source>
</evidence>
<dbReference type="InterPro" id="IPR029063">
    <property type="entry name" value="SAM-dependent_MTases_sf"/>
</dbReference>
<evidence type="ECO:0000313" key="3">
    <source>
        <dbReference type="Proteomes" id="UP000654075"/>
    </source>
</evidence>
<gene>
    <name evidence="2" type="ORF">PGLA1383_LOCUS41005</name>
</gene>
<dbReference type="InterPro" id="IPR019410">
    <property type="entry name" value="Methyltransf_16"/>
</dbReference>
<name>A0A813GC40_POLGL</name>
<sequence length="388" mass="42226">MNELEAALEDLREADGPSEENSASGETAAPLLKLRRLAGAVRQQPAEAAAAIRQRRFAYKKLLQLLDNEEVSEEIQQLASEVLDCLTGADLLSPNEEGELIKVVPTSCMRNWWKACVESLALEAADERRLLLNKINNNNINNINNNNINSRMTTTSTTTATTTETTITPGIELRPVMPTSREHLQSPVPTLIYPSSCILARLLLSVPELVAGRKVLEIGAGFHGIVALAAQQAGACSVLATDVDRNALHLLKMNMAKLSSRLGEDGRKHICELSSSLLDWSKPDPSLGSFEVILGTDVVHETWMGAAILNVLKAHLAPGGLAVIVNAGSKHRYGIDELQDLLRPESSGRSAESRSLEGTWFCFEEATLESLDTQGLSHDCYLIRRSVC</sequence>
<comment type="caution">
    <text evidence="2">The sequence shown here is derived from an EMBL/GenBank/DDBJ whole genome shotgun (WGS) entry which is preliminary data.</text>
</comment>
<feature type="region of interest" description="Disordered" evidence="1">
    <location>
        <begin position="1"/>
        <end position="27"/>
    </location>
</feature>
<reference evidence="2" key="1">
    <citation type="submission" date="2021-02" db="EMBL/GenBank/DDBJ databases">
        <authorList>
            <person name="Dougan E. K."/>
            <person name="Rhodes N."/>
            <person name="Thang M."/>
            <person name="Chan C."/>
        </authorList>
    </citation>
    <scope>NUCLEOTIDE SEQUENCE</scope>
</reference>
<evidence type="ECO:0000313" key="2">
    <source>
        <dbReference type="EMBL" id="CAE8623789.1"/>
    </source>
</evidence>
<dbReference type="OrthoDB" id="1722045at2759"/>